<evidence type="ECO:0000256" key="2">
    <source>
        <dbReference type="PIRSR" id="PIRSR619791-2"/>
    </source>
</evidence>
<gene>
    <name evidence="3" type="ORF">V9T40_007747</name>
</gene>
<dbReference type="AlphaFoldDB" id="A0AAN9THM9"/>
<dbReference type="InterPro" id="IPR010255">
    <property type="entry name" value="Haem_peroxidase_sf"/>
</dbReference>
<dbReference type="PROSITE" id="PS50292">
    <property type="entry name" value="PEROXIDASE_3"/>
    <property type="match status" value="1"/>
</dbReference>
<dbReference type="SUPFAM" id="SSF48113">
    <property type="entry name" value="Heme-dependent peroxidases"/>
    <property type="match status" value="1"/>
</dbReference>
<dbReference type="EMBL" id="JBBCAQ010000020">
    <property type="protein sequence ID" value="KAK7592995.1"/>
    <property type="molecule type" value="Genomic_DNA"/>
</dbReference>
<reference evidence="3 4" key="1">
    <citation type="submission" date="2024-03" db="EMBL/GenBank/DDBJ databases">
        <title>Adaptation during the transition from Ophiocordyceps entomopathogen to insect associate is accompanied by gene loss and intensified selection.</title>
        <authorList>
            <person name="Ward C.M."/>
            <person name="Onetto C.A."/>
            <person name="Borneman A.R."/>
        </authorList>
    </citation>
    <scope>NUCLEOTIDE SEQUENCE [LARGE SCALE GENOMIC DNA]</scope>
    <source>
        <strain evidence="3">AWRI1</strain>
        <tissue evidence="3">Single Adult Female</tissue>
    </source>
</reference>
<keyword evidence="1" id="KW-0560">Oxidoreductase</keyword>
<dbReference type="GO" id="GO:0006979">
    <property type="term" value="P:response to oxidative stress"/>
    <property type="evidence" value="ECO:0007669"/>
    <property type="project" value="InterPro"/>
</dbReference>
<dbReference type="PRINTS" id="PR00457">
    <property type="entry name" value="ANPEROXIDASE"/>
</dbReference>
<dbReference type="InterPro" id="IPR019791">
    <property type="entry name" value="Haem_peroxidase_animal"/>
</dbReference>
<dbReference type="Proteomes" id="UP001367676">
    <property type="component" value="Unassembled WGS sequence"/>
</dbReference>
<dbReference type="GO" id="GO:0046872">
    <property type="term" value="F:metal ion binding"/>
    <property type="evidence" value="ECO:0007669"/>
    <property type="project" value="UniProtKB-KW"/>
</dbReference>
<dbReference type="InterPro" id="IPR037120">
    <property type="entry name" value="Haem_peroxidase_sf_animal"/>
</dbReference>
<accession>A0AAN9THM9</accession>
<dbReference type="Gene3D" id="1.10.640.10">
    <property type="entry name" value="Haem peroxidase domain superfamily, animal type"/>
    <property type="match status" value="1"/>
</dbReference>
<dbReference type="PANTHER" id="PTHR11475">
    <property type="entry name" value="OXIDASE/PEROXIDASE"/>
    <property type="match status" value="1"/>
</dbReference>
<sequence length="339" mass="38444">MTRKTPPSYSDGVYMMVGDDRPSPRTLSTRFMKGQDGLSSVKNRTALLAFFGQVVSSEIVMGSEKGCPIEVHDIKIEKCDPMYDSECKGGKSIPFHRAGYDIRTGQSPNNPRQQINRVTSWIDGSFIYSTSEAWVNTMRSFVNGTLKTDKTGKLPIKNTMRVPLFNNPVPHVLRTLSPERLFLLGDPRSNQNPALLAFSILWYRWHNIVAAAVQQEHTDWPDEEVFQRTRRIVVATLQNIIAYEYVPAFLGQNLTEYRGYNVDVHPGISHVFQTAAFRFGHTLIPPGIYRRDGRCNFKKSSPLRLCSHWWDSSVIKILQTIYLDTLCAGGGWQRGVRGI</sequence>
<dbReference type="Pfam" id="PF03098">
    <property type="entry name" value="An_peroxidase"/>
    <property type="match status" value="1"/>
</dbReference>
<feature type="binding site" description="axial binding residue" evidence="2">
    <location>
        <position position="281"/>
    </location>
    <ligand>
        <name>heme b</name>
        <dbReference type="ChEBI" id="CHEBI:60344"/>
    </ligand>
    <ligandPart>
        <name>Fe</name>
        <dbReference type="ChEBI" id="CHEBI:18248"/>
    </ligandPart>
</feature>
<name>A0AAN9THM9_9HEMI</name>
<evidence type="ECO:0000313" key="4">
    <source>
        <dbReference type="Proteomes" id="UP001367676"/>
    </source>
</evidence>
<evidence type="ECO:0000256" key="1">
    <source>
        <dbReference type="ARBA" id="ARBA00022559"/>
    </source>
</evidence>
<organism evidence="3 4">
    <name type="scientific">Parthenolecanium corni</name>
    <dbReference type="NCBI Taxonomy" id="536013"/>
    <lineage>
        <taxon>Eukaryota</taxon>
        <taxon>Metazoa</taxon>
        <taxon>Ecdysozoa</taxon>
        <taxon>Arthropoda</taxon>
        <taxon>Hexapoda</taxon>
        <taxon>Insecta</taxon>
        <taxon>Pterygota</taxon>
        <taxon>Neoptera</taxon>
        <taxon>Paraneoptera</taxon>
        <taxon>Hemiptera</taxon>
        <taxon>Sternorrhyncha</taxon>
        <taxon>Coccoidea</taxon>
        <taxon>Coccidae</taxon>
        <taxon>Parthenolecanium</taxon>
    </lineage>
</organism>
<keyword evidence="2" id="KW-0408">Iron</keyword>
<dbReference type="PANTHER" id="PTHR11475:SF144">
    <property type="entry name" value="NAD(P)H OXIDASE (H2O2-FORMING)"/>
    <property type="match status" value="1"/>
</dbReference>
<keyword evidence="1" id="KW-0575">Peroxidase</keyword>
<evidence type="ECO:0000313" key="3">
    <source>
        <dbReference type="EMBL" id="KAK7592995.1"/>
    </source>
</evidence>
<dbReference type="GO" id="GO:0004601">
    <property type="term" value="F:peroxidase activity"/>
    <property type="evidence" value="ECO:0007669"/>
    <property type="project" value="UniProtKB-KW"/>
</dbReference>
<keyword evidence="4" id="KW-1185">Reference proteome</keyword>
<keyword evidence="2" id="KW-0479">Metal-binding</keyword>
<dbReference type="GO" id="GO:0020037">
    <property type="term" value="F:heme binding"/>
    <property type="evidence" value="ECO:0007669"/>
    <property type="project" value="InterPro"/>
</dbReference>
<comment type="caution">
    <text evidence="3">The sequence shown here is derived from an EMBL/GenBank/DDBJ whole genome shotgun (WGS) entry which is preliminary data.</text>
</comment>
<keyword evidence="2" id="KW-0349">Heme</keyword>
<proteinExistence type="predicted"/>
<protein>
    <submittedName>
        <fullName evidence="3">Uncharacterized protein</fullName>
    </submittedName>
</protein>